<sequence length="242" mass="28488">MNAKTARKIESEKERVRYTFKLYISYLIAALILVVLTNIVVKIKGFPDADWFAADEGSWIAFYGTLIGGFITLLGVNQTIRFTQAEDRRLQAIEDEENEKKEDLQLIRRLWDLEAGYQQLSKELHRTIVKLDEMHEPSVVKIEQILMQFQQSIRHFDFISLSAKIDWETYDLVNQQLGKVRQIILLAETDLYDQHSADDIDLQKIRLIDVLRKEKIDIDQRDDLFEQKRAYLEEKHLKKDSA</sequence>
<evidence type="ECO:0000313" key="4">
    <source>
        <dbReference type="Proteomes" id="UP000254330"/>
    </source>
</evidence>
<dbReference type="EMBL" id="UGNP01000001">
    <property type="protein sequence ID" value="STX09843.1"/>
    <property type="molecule type" value="Genomic_DNA"/>
</dbReference>
<dbReference type="Proteomes" id="UP000254330">
    <property type="component" value="Unassembled WGS sequence"/>
</dbReference>
<accession>A0A2U3AF23</accession>
<gene>
    <name evidence="3" type="ORF">DFR61_10631</name>
    <name evidence="2" type="ORF">NCTC10597_01545</name>
</gene>
<evidence type="ECO:0000313" key="3">
    <source>
        <dbReference type="EMBL" id="TDR41338.1"/>
    </source>
</evidence>
<organism evidence="2 4">
    <name type="scientific">Kurthia zopfii</name>
    <dbReference type="NCBI Taxonomy" id="1650"/>
    <lineage>
        <taxon>Bacteria</taxon>
        <taxon>Bacillati</taxon>
        <taxon>Bacillota</taxon>
        <taxon>Bacilli</taxon>
        <taxon>Bacillales</taxon>
        <taxon>Caryophanaceae</taxon>
        <taxon>Kurthia</taxon>
    </lineage>
</organism>
<keyword evidence="1" id="KW-0812">Transmembrane</keyword>
<dbReference type="OrthoDB" id="9794315at2"/>
<name>A0A2U3AF23_9BACL</name>
<keyword evidence="5" id="KW-1185">Reference proteome</keyword>
<feature type="transmembrane region" description="Helical" evidence="1">
    <location>
        <begin position="20"/>
        <end position="40"/>
    </location>
</feature>
<proteinExistence type="predicted"/>
<comment type="caution">
    <text evidence="2">The sequence shown here is derived from an EMBL/GenBank/DDBJ whole genome shotgun (WGS) entry which is preliminary data.</text>
</comment>
<evidence type="ECO:0000313" key="5">
    <source>
        <dbReference type="Proteomes" id="UP000294641"/>
    </source>
</evidence>
<dbReference type="Proteomes" id="UP000294641">
    <property type="component" value="Unassembled WGS sequence"/>
</dbReference>
<feature type="transmembrane region" description="Helical" evidence="1">
    <location>
        <begin position="60"/>
        <end position="80"/>
    </location>
</feature>
<keyword evidence="1" id="KW-1133">Transmembrane helix</keyword>
<protein>
    <submittedName>
        <fullName evidence="2">Uncharacterized protein</fullName>
    </submittedName>
</protein>
<dbReference type="RefSeq" id="WP_109348913.1">
    <property type="nucleotide sequence ID" value="NZ_BJUE01000003.1"/>
</dbReference>
<reference evidence="3 5" key="2">
    <citation type="submission" date="2019-03" db="EMBL/GenBank/DDBJ databases">
        <title>Genomic Encyclopedia of Type Strains, Phase IV (KMG-IV): sequencing the most valuable type-strain genomes for metagenomic binning, comparative biology and taxonomic classification.</title>
        <authorList>
            <person name="Goeker M."/>
        </authorList>
    </citation>
    <scope>NUCLEOTIDE SEQUENCE [LARGE SCALE GENOMIC DNA]</scope>
    <source>
        <strain evidence="3 5">DSM 20580</strain>
    </source>
</reference>
<dbReference type="AlphaFoldDB" id="A0A2U3AF23"/>
<evidence type="ECO:0000313" key="2">
    <source>
        <dbReference type="EMBL" id="STX09843.1"/>
    </source>
</evidence>
<reference evidence="2 4" key="1">
    <citation type="submission" date="2018-06" db="EMBL/GenBank/DDBJ databases">
        <authorList>
            <consortium name="Pathogen Informatics"/>
            <person name="Doyle S."/>
        </authorList>
    </citation>
    <scope>NUCLEOTIDE SEQUENCE [LARGE SCALE GENOMIC DNA]</scope>
    <source>
        <strain evidence="2 4">NCTC10597</strain>
    </source>
</reference>
<dbReference type="EMBL" id="SNZG01000006">
    <property type="protein sequence ID" value="TDR41338.1"/>
    <property type="molecule type" value="Genomic_DNA"/>
</dbReference>
<evidence type="ECO:0000256" key="1">
    <source>
        <dbReference type="SAM" id="Phobius"/>
    </source>
</evidence>
<keyword evidence="1" id="KW-0472">Membrane</keyword>